<comment type="similarity">
    <text evidence="1">Belongs to the LysR transcriptional regulatory family.</text>
</comment>
<evidence type="ECO:0000256" key="3">
    <source>
        <dbReference type="ARBA" id="ARBA00023125"/>
    </source>
</evidence>
<dbReference type="RefSeq" id="WP_105512831.1">
    <property type="nucleotide sequence ID" value="NZ_PVEP01000001.1"/>
</dbReference>
<dbReference type="InterPro" id="IPR000847">
    <property type="entry name" value="LysR_HTH_N"/>
</dbReference>
<protein>
    <submittedName>
        <fullName evidence="6">DNA-binding transcriptional LysR family regulator</fullName>
    </submittedName>
</protein>
<evidence type="ECO:0000256" key="2">
    <source>
        <dbReference type="ARBA" id="ARBA00023015"/>
    </source>
</evidence>
<evidence type="ECO:0000313" key="6">
    <source>
        <dbReference type="EMBL" id="PQV58565.1"/>
    </source>
</evidence>
<dbReference type="GO" id="GO:0003677">
    <property type="term" value="F:DNA binding"/>
    <property type="evidence" value="ECO:0007669"/>
    <property type="project" value="UniProtKB-KW"/>
</dbReference>
<dbReference type="AlphaFoldDB" id="A0A2S8SCM6"/>
<dbReference type="Gene3D" id="1.10.10.10">
    <property type="entry name" value="Winged helix-like DNA-binding domain superfamily/Winged helix DNA-binding domain"/>
    <property type="match status" value="1"/>
</dbReference>
<organism evidence="6 7">
    <name type="scientific">Albidovulum denitrificans</name>
    <dbReference type="NCBI Taxonomy" id="404881"/>
    <lineage>
        <taxon>Bacteria</taxon>
        <taxon>Pseudomonadati</taxon>
        <taxon>Pseudomonadota</taxon>
        <taxon>Alphaproteobacteria</taxon>
        <taxon>Rhodobacterales</taxon>
        <taxon>Paracoccaceae</taxon>
        <taxon>Albidovulum</taxon>
    </lineage>
</organism>
<feature type="domain" description="HTH lysR-type" evidence="5">
    <location>
        <begin position="8"/>
        <end position="65"/>
    </location>
</feature>
<comment type="caution">
    <text evidence="6">The sequence shown here is derived from an EMBL/GenBank/DDBJ whole genome shotgun (WGS) entry which is preliminary data.</text>
</comment>
<dbReference type="EMBL" id="PVEP01000001">
    <property type="protein sequence ID" value="PQV58565.1"/>
    <property type="molecule type" value="Genomic_DNA"/>
</dbReference>
<evidence type="ECO:0000259" key="5">
    <source>
        <dbReference type="PROSITE" id="PS50931"/>
    </source>
</evidence>
<dbReference type="InterPro" id="IPR036390">
    <property type="entry name" value="WH_DNA-bd_sf"/>
</dbReference>
<name>A0A2S8SCM6_9RHOB</name>
<keyword evidence="3 6" id="KW-0238">DNA-binding</keyword>
<dbReference type="InterPro" id="IPR050950">
    <property type="entry name" value="HTH-type_LysR_regulators"/>
</dbReference>
<reference evidence="6 7" key="1">
    <citation type="submission" date="2018-02" db="EMBL/GenBank/DDBJ databases">
        <title>Genomic Encyclopedia of Archaeal and Bacterial Type Strains, Phase II (KMG-II): from individual species to whole genera.</title>
        <authorList>
            <person name="Goeker M."/>
        </authorList>
    </citation>
    <scope>NUCLEOTIDE SEQUENCE [LARGE SCALE GENOMIC DNA]</scope>
    <source>
        <strain evidence="6 7">DSM 18921</strain>
    </source>
</reference>
<dbReference type="SUPFAM" id="SSF53850">
    <property type="entry name" value="Periplasmic binding protein-like II"/>
    <property type="match status" value="1"/>
</dbReference>
<dbReference type="OrthoDB" id="7776850at2"/>
<dbReference type="PROSITE" id="PS50931">
    <property type="entry name" value="HTH_LYSR"/>
    <property type="match status" value="1"/>
</dbReference>
<evidence type="ECO:0000313" key="7">
    <source>
        <dbReference type="Proteomes" id="UP000238338"/>
    </source>
</evidence>
<dbReference type="Gene3D" id="3.40.190.10">
    <property type="entry name" value="Periplasmic binding protein-like II"/>
    <property type="match status" value="2"/>
</dbReference>
<dbReference type="CDD" id="cd05466">
    <property type="entry name" value="PBP2_LTTR_substrate"/>
    <property type="match status" value="1"/>
</dbReference>
<dbReference type="InterPro" id="IPR005119">
    <property type="entry name" value="LysR_subst-bd"/>
</dbReference>
<dbReference type="PANTHER" id="PTHR30419">
    <property type="entry name" value="HTH-TYPE TRANSCRIPTIONAL REGULATOR YBHD"/>
    <property type="match status" value="1"/>
</dbReference>
<evidence type="ECO:0000256" key="1">
    <source>
        <dbReference type="ARBA" id="ARBA00009437"/>
    </source>
</evidence>
<proteinExistence type="inferred from homology"/>
<dbReference type="GO" id="GO:0003700">
    <property type="term" value="F:DNA-binding transcription factor activity"/>
    <property type="evidence" value="ECO:0007669"/>
    <property type="project" value="InterPro"/>
</dbReference>
<keyword evidence="4" id="KW-0804">Transcription</keyword>
<sequence length="322" mass="34883">MPTLPKGVTLRALELFDATAQAGTLADGARRIGLSLPAASQQISNLEAALGVELFDRAHRPLQLTLAGRLVLRRARDAMGQLRQAQAELAVLDIAQIGHLHLGVIDDFDAEITPDLVIALTQNLRDCHFSLTTGPSHEITAMLTQRVLDIVVAAAPQDAVAGATEHPLLRDPYVLAVPRGFDLPKGREMEALSALPFLRYDRAQFMGRQIEAHLARHRVHLPERIEIDSNQSIMALVAAGLGFSITTPLAVIRARAFLTRVELHPLPLAAMSRRISLFAPADGTMPVATDIAGMLKAIMRTRAILPAREVAPWLGDSFAVMS</sequence>
<dbReference type="GO" id="GO:0005829">
    <property type="term" value="C:cytosol"/>
    <property type="evidence" value="ECO:0007669"/>
    <property type="project" value="TreeGrafter"/>
</dbReference>
<dbReference type="Pfam" id="PF00126">
    <property type="entry name" value="HTH_1"/>
    <property type="match status" value="1"/>
</dbReference>
<accession>A0A2S8SCM6</accession>
<dbReference type="SUPFAM" id="SSF46785">
    <property type="entry name" value="Winged helix' DNA-binding domain"/>
    <property type="match status" value="1"/>
</dbReference>
<keyword evidence="7" id="KW-1185">Reference proteome</keyword>
<dbReference type="Pfam" id="PF03466">
    <property type="entry name" value="LysR_substrate"/>
    <property type="match status" value="1"/>
</dbReference>
<evidence type="ECO:0000256" key="4">
    <source>
        <dbReference type="ARBA" id="ARBA00023163"/>
    </source>
</evidence>
<gene>
    <name evidence="6" type="ORF">LX70_00377</name>
</gene>
<dbReference type="Proteomes" id="UP000238338">
    <property type="component" value="Unassembled WGS sequence"/>
</dbReference>
<keyword evidence="2" id="KW-0805">Transcription regulation</keyword>
<dbReference type="InterPro" id="IPR036388">
    <property type="entry name" value="WH-like_DNA-bd_sf"/>
</dbReference>